<dbReference type="Proteomes" id="UP000028525">
    <property type="component" value="Unassembled WGS sequence"/>
</dbReference>
<organism evidence="1 2">
    <name type="scientific">Lacrimispora celerecrescens</name>
    <dbReference type="NCBI Taxonomy" id="29354"/>
    <lineage>
        <taxon>Bacteria</taxon>
        <taxon>Bacillati</taxon>
        <taxon>Bacillota</taxon>
        <taxon>Clostridia</taxon>
        <taxon>Lachnospirales</taxon>
        <taxon>Lachnospiraceae</taxon>
        <taxon>Lacrimispora</taxon>
    </lineage>
</organism>
<dbReference type="RefSeq" id="WP_038284127.1">
    <property type="nucleotide sequence ID" value="NZ_JPME01000030.1"/>
</dbReference>
<evidence type="ECO:0000313" key="2">
    <source>
        <dbReference type="Proteomes" id="UP000028525"/>
    </source>
</evidence>
<evidence type="ECO:0000313" key="1">
    <source>
        <dbReference type="EMBL" id="KEZ87695.1"/>
    </source>
</evidence>
<keyword evidence="2" id="KW-1185">Reference proteome</keyword>
<comment type="caution">
    <text evidence="1">The sequence shown here is derived from an EMBL/GenBank/DDBJ whole genome shotgun (WGS) entry which is preliminary data.</text>
</comment>
<dbReference type="EMBL" id="JPME01000030">
    <property type="protein sequence ID" value="KEZ87695.1"/>
    <property type="molecule type" value="Genomic_DNA"/>
</dbReference>
<gene>
    <name evidence="1" type="ORF">IO98_20590</name>
</gene>
<protein>
    <submittedName>
        <fullName evidence="1">Uncharacterized protein</fullName>
    </submittedName>
</protein>
<reference evidence="1 2" key="1">
    <citation type="submission" date="2014-07" db="EMBL/GenBank/DDBJ databases">
        <title>Draft genome of Clostridium celerecrescens 152B isolated from sediments associated with methane hydrate from Krishna Godavari basin.</title>
        <authorList>
            <person name="Honkalas V.S."/>
            <person name="Dabir A.P."/>
            <person name="Arora P."/>
            <person name="Dhakephalkar P.K."/>
        </authorList>
    </citation>
    <scope>NUCLEOTIDE SEQUENCE [LARGE SCALE GENOMIC DNA]</scope>
    <source>
        <strain evidence="1 2">152B</strain>
    </source>
</reference>
<dbReference type="STRING" id="29354.IO98_20590"/>
<dbReference type="AlphaFoldDB" id="A0A084JFG1"/>
<dbReference type="OrthoDB" id="1936216at2"/>
<proteinExistence type="predicted"/>
<name>A0A084JFG1_9FIRM</name>
<accession>A0A084JFG1</accession>
<sequence length="62" mass="6871">MGNYTSGAELPVGLGLALEEYKAMDYFFSLPTQAQQQIIDHTQTVQSKEEMLSYVQSIVAAK</sequence>